<feature type="transmembrane region" description="Helical" evidence="2">
    <location>
        <begin position="186"/>
        <end position="206"/>
    </location>
</feature>
<feature type="transmembrane region" description="Helical" evidence="2">
    <location>
        <begin position="51"/>
        <end position="78"/>
    </location>
</feature>
<feature type="transmembrane region" description="Helical" evidence="2">
    <location>
        <begin position="99"/>
        <end position="119"/>
    </location>
</feature>
<reference evidence="4" key="1">
    <citation type="submission" date="2022-11" db="EMBL/GenBank/DDBJ databases">
        <authorList>
            <person name="Mo P."/>
        </authorList>
    </citation>
    <scope>NUCLEOTIDE SEQUENCE</scope>
    <source>
        <strain evidence="4">HUAS 11-8</strain>
    </source>
</reference>
<keyword evidence="2" id="KW-0472">Membrane</keyword>
<protein>
    <submittedName>
        <fullName evidence="4">Acyltransferase</fullName>
    </submittedName>
</protein>
<dbReference type="InterPro" id="IPR002656">
    <property type="entry name" value="Acyl_transf_3_dom"/>
</dbReference>
<evidence type="ECO:0000256" key="2">
    <source>
        <dbReference type="SAM" id="Phobius"/>
    </source>
</evidence>
<sequence length="404" mass="45728">MNTSGHAAREPYVDFLRAISLVVVVLWHWAFTILRWTPEGPQPTSPLGFFSGLWVLTWLLQVLPVFFYVGGYVHMVSWEHAEARGERIVPYLWHHLRQLLVPALVLVATWAVLGTILGVTLDLHWIRGAVMLIISPLWFLGVYVGLMLLLPVSLWLHRKFDVLVLVWLAGIAMLVDVLRLRYGYDWAGWINMAAVWGLAYQSGFFYHRIVDAARRVDLALLWAGLFGLMGLVFSGAYPGSMVGVPGDRLSNMAPPTFVIVALLVFQIGFAEVFRPVMERKLAKPRWQQVNGLLNRYALPLFLFHTTGMALFRAIGYLAFDRRMTSDRAPDLIWWAERPLAVLGPLLFTIPLIALFGRKKRPRDGERETKPEVEGGKREPEVRTGSFGAPQVTIDPSAAGRKKRH</sequence>
<dbReference type="GO" id="GO:0016746">
    <property type="term" value="F:acyltransferase activity"/>
    <property type="evidence" value="ECO:0007669"/>
    <property type="project" value="UniProtKB-KW"/>
</dbReference>
<feature type="transmembrane region" description="Helical" evidence="2">
    <location>
        <begin position="12"/>
        <end position="31"/>
    </location>
</feature>
<organism evidence="4 5">
    <name type="scientific">Amycolatopsis cynarae</name>
    <dbReference type="NCBI Taxonomy" id="2995223"/>
    <lineage>
        <taxon>Bacteria</taxon>
        <taxon>Bacillati</taxon>
        <taxon>Actinomycetota</taxon>
        <taxon>Actinomycetes</taxon>
        <taxon>Pseudonocardiales</taxon>
        <taxon>Pseudonocardiaceae</taxon>
        <taxon>Amycolatopsis</taxon>
    </lineage>
</organism>
<keyword evidence="5" id="KW-1185">Reference proteome</keyword>
<evidence type="ECO:0000259" key="3">
    <source>
        <dbReference type="Pfam" id="PF01757"/>
    </source>
</evidence>
<keyword evidence="4" id="KW-0012">Acyltransferase</keyword>
<feature type="transmembrane region" description="Helical" evidence="2">
    <location>
        <begin position="257"/>
        <end position="276"/>
    </location>
</feature>
<feature type="compositionally biased region" description="Basic and acidic residues" evidence="1">
    <location>
        <begin position="362"/>
        <end position="381"/>
    </location>
</feature>
<feature type="transmembrane region" description="Helical" evidence="2">
    <location>
        <begin position="218"/>
        <end position="237"/>
    </location>
</feature>
<feature type="transmembrane region" description="Helical" evidence="2">
    <location>
        <begin position="162"/>
        <end position="180"/>
    </location>
</feature>
<dbReference type="Pfam" id="PF01757">
    <property type="entry name" value="Acyl_transf_3"/>
    <property type="match status" value="1"/>
</dbReference>
<evidence type="ECO:0000256" key="1">
    <source>
        <dbReference type="SAM" id="MobiDB-lite"/>
    </source>
</evidence>
<evidence type="ECO:0000313" key="4">
    <source>
        <dbReference type="EMBL" id="WAL68958.1"/>
    </source>
</evidence>
<feature type="region of interest" description="Disordered" evidence="1">
    <location>
        <begin position="359"/>
        <end position="404"/>
    </location>
</feature>
<keyword evidence="2" id="KW-1133">Transmembrane helix</keyword>
<accession>A0ABY7BB91</accession>
<feature type="transmembrane region" description="Helical" evidence="2">
    <location>
        <begin position="296"/>
        <end position="319"/>
    </location>
</feature>
<proteinExistence type="predicted"/>
<keyword evidence="2" id="KW-0812">Transmembrane</keyword>
<dbReference type="RefSeq" id="WP_268759048.1">
    <property type="nucleotide sequence ID" value="NZ_CP113836.1"/>
</dbReference>
<evidence type="ECO:0000313" key="5">
    <source>
        <dbReference type="Proteomes" id="UP001163203"/>
    </source>
</evidence>
<name>A0ABY7BB91_9PSEU</name>
<feature type="transmembrane region" description="Helical" evidence="2">
    <location>
        <begin position="125"/>
        <end position="150"/>
    </location>
</feature>
<keyword evidence="4" id="KW-0808">Transferase</keyword>
<gene>
    <name evidence="4" type="ORF">ORV05_14690</name>
</gene>
<feature type="transmembrane region" description="Helical" evidence="2">
    <location>
        <begin position="339"/>
        <end position="356"/>
    </location>
</feature>
<dbReference type="Proteomes" id="UP001163203">
    <property type="component" value="Chromosome"/>
</dbReference>
<dbReference type="EMBL" id="CP113836">
    <property type="protein sequence ID" value="WAL68958.1"/>
    <property type="molecule type" value="Genomic_DNA"/>
</dbReference>
<feature type="domain" description="Acyltransferase 3" evidence="3">
    <location>
        <begin position="11"/>
        <end position="350"/>
    </location>
</feature>